<feature type="chain" id="PRO_5025570141" description="Secreted protein" evidence="1">
    <location>
        <begin position="24"/>
        <end position="95"/>
    </location>
</feature>
<name>A0A6A5SU54_9PLEO</name>
<dbReference type="EMBL" id="ML976022">
    <property type="protein sequence ID" value="KAF1943713.1"/>
    <property type="molecule type" value="Genomic_DNA"/>
</dbReference>
<evidence type="ECO:0000313" key="3">
    <source>
        <dbReference type="Proteomes" id="UP000800038"/>
    </source>
</evidence>
<protein>
    <recommendedName>
        <fullName evidence="4">Secreted protein</fullName>
    </recommendedName>
</protein>
<evidence type="ECO:0000313" key="2">
    <source>
        <dbReference type="EMBL" id="KAF1943713.1"/>
    </source>
</evidence>
<sequence>MSPSTGFMCLAVSLICAVSLVANTGIPLLDRWFTRCATVTPTRSSSPSLSAPSRRNRGFPAVRVTCLLSLNSTPDSGPTHVDSTRCFHRSIQRVA</sequence>
<evidence type="ECO:0000256" key="1">
    <source>
        <dbReference type="SAM" id="SignalP"/>
    </source>
</evidence>
<dbReference type="Proteomes" id="UP000800038">
    <property type="component" value="Unassembled WGS sequence"/>
</dbReference>
<reference evidence="2" key="1">
    <citation type="journal article" date="2020" name="Stud. Mycol.">
        <title>101 Dothideomycetes genomes: a test case for predicting lifestyles and emergence of pathogens.</title>
        <authorList>
            <person name="Haridas S."/>
            <person name="Albert R."/>
            <person name="Binder M."/>
            <person name="Bloem J."/>
            <person name="Labutti K."/>
            <person name="Salamov A."/>
            <person name="Andreopoulos B."/>
            <person name="Baker S."/>
            <person name="Barry K."/>
            <person name="Bills G."/>
            <person name="Bluhm B."/>
            <person name="Cannon C."/>
            <person name="Castanera R."/>
            <person name="Culley D."/>
            <person name="Daum C."/>
            <person name="Ezra D."/>
            <person name="Gonzalez J."/>
            <person name="Henrissat B."/>
            <person name="Kuo A."/>
            <person name="Liang C."/>
            <person name="Lipzen A."/>
            <person name="Lutzoni F."/>
            <person name="Magnuson J."/>
            <person name="Mondo S."/>
            <person name="Nolan M."/>
            <person name="Ohm R."/>
            <person name="Pangilinan J."/>
            <person name="Park H.-J."/>
            <person name="Ramirez L."/>
            <person name="Alfaro M."/>
            <person name="Sun H."/>
            <person name="Tritt A."/>
            <person name="Yoshinaga Y."/>
            <person name="Zwiers L.-H."/>
            <person name="Turgeon B."/>
            <person name="Goodwin S."/>
            <person name="Spatafora J."/>
            <person name="Crous P."/>
            <person name="Grigoriev I."/>
        </authorList>
    </citation>
    <scope>NUCLEOTIDE SEQUENCE</scope>
    <source>
        <strain evidence="2">CBS 161.51</strain>
    </source>
</reference>
<organism evidence="2 3">
    <name type="scientific">Clathrospora elynae</name>
    <dbReference type="NCBI Taxonomy" id="706981"/>
    <lineage>
        <taxon>Eukaryota</taxon>
        <taxon>Fungi</taxon>
        <taxon>Dikarya</taxon>
        <taxon>Ascomycota</taxon>
        <taxon>Pezizomycotina</taxon>
        <taxon>Dothideomycetes</taxon>
        <taxon>Pleosporomycetidae</taxon>
        <taxon>Pleosporales</taxon>
        <taxon>Diademaceae</taxon>
        <taxon>Clathrospora</taxon>
    </lineage>
</organism>
<accession>A0A6A5SU54</accession>
<keyword evidence="3" id="KW-1185">Reference proteome</keyword>
<evidence type="ECO:0008006" key="4">
    <source>
        <dbReference type="Google" id="ProtNLM"/>
    </source>
</evidence>
<proteinExistence type="predicted"/>
<keyword evidence="1" id="KW-0732">Signal</keyword>
<feature type="signal peptide" evidence="1">
    <location>
        <begin position="1"/>
        <end position="23"/>
    </location>
</feature>
<gene>
    <name evidence="2" type="ORF">EJ02DRAFT_452972</name>
</gene>
<dbReference type="AlphaFoldDB" id="A0A6A5SU54"/>